<feature type="compositionally biased region" description="Polar residues" evidence="1">
    <location>
        <begin position="41"/>
        <end position="99"/>
    </location>
</feature>
<protein>
    <submittedName>
        <fullName evidence="2">Uncharacterized protein</fullName>
    </submittedName>
</protein>
<evidence type="ECO:0000256" key="1">
    <source>
        <dbReference type="SAM" id="MobiDB-lite"/>
    </source>
</evidence>
<reference evidence="2" key="1">
    <citation type="submission" date="2022-01" db="EMBL/GenBank/DDBJ databases">
        <title>Genome Sequence Resource for Two Populations of Ditylenchus destructor, the Migratory Endoparasitic Phytonematode.</title>
        <authorList>
            <person name="Zhang H."/>
            <person name="Lin R."/>
            <person name="Xie B."/>
        </authorList>
    </citation>
    <scope>NUCLEOTIDE SEQUENCE</scope>
    <source>
        <strain evidence="2">BazhouSP</strain>
    </source>
</reference>
<comment type="caution">
    <text evidence="2">The sequence shown here is derived from an EMBL/GenBank/DDBJ whole genome shotgun (WGS) entry which is preliminary data.</text>
</comment>
<name>A0AAD4MV11_9BILA</name>
<keyword evidence="3" id="KW-1185">Reference proteome</keyword>
<sequence length="107" mass="11180">MTPQASEILNGSKMHQMDQNLGNGFGEMTPELLAQTDDSRPNSQNERSIWMSSGDNSTSISPNGQQMNPASSSAGNSALSQAFNANNSNSGSDFASLNLNLKGGGAR</sequence>
<dbReference type="Proteomes" id="UP001201812">
    <property type="component" value="Unassembled WGS sequence"/>
</dbReference>
<organism evidence="2 3">
    <name type="scientific">Ditylenchus destructor</name>
    <dbReference type="NCBI Taxonomy" id="166010"/>
    <lineage>
        <taxon>Eukaryota</taxon>
        <taxon>Metazoa</taxon>
        <taxon>Ecdysozoa</taxon>
        <taxon>Nematoda</taxon>
        <taxon>Chromadorea</taxon>
        <taxon>Rhabditida</taxon>
        <taxon>Tylenchina</taxon>
        <taxon>Tylenchomorpha</taxon>
        <taxon>Sphaerularioidea</taxon>
        <taxon>Anguinidae</taxon>
        <taxon>Anguininae</taxon>
        <taxon>Ditylenchus</taxon>
    </lineage>
</organism>
<evidence type="ECO:0000313" key="3">
    <source>
        <dbReference type="Proteomes" id="UP001201812"/>
    </source>
</evidence>
<dbReference type="EMBL" id="JAKKPZ010000050">
    <property type="protein sequence ID" value="KAI1706144.1"/>
    <property type="molecule type" value="Genomic_DNA"/>
</dbReference>
<dbReference type="AlphaFoldDB" id="A0AAD4MV11"/>
<gene>
    <name evidence="2" type="ORF">DdX_13185</name>
</gene>
<evidence type="ECO:0000313" key="2">
    <source>
        <dbReference type="EMBL" id="KAI1706144.1"/>
    </source>
</evidence>
<feature type="region of interest" description="Disordered" evidence="1">
    <location>
        <begin position="1"/>
        <end position="107"/>
    </location>
</feature>
<accession>A0AAD4MV11</accession>
<proteinExistence type="predicted"/>